<evidence type="ECO:0000313" key="2">
    <source>
        <dbReference type="EMBL" id="GII92090.1"/>
    </source>
</evidence>
<keyword evidence="3" id="KW-1185">Reference proteome</keyword>
<evidence type="ECO:0000256" key="1">
    <source>
        <dbReference type="SAM" id="MobiDB-lite"/>
    </source>
</evidence>
<comment type="caution">
    <text evidence="2">The sequence shown here is derived from an EMBL/GenBank/DDBJ whole genome shotgun (WGS) entry which is preliminary data.</text>
</comment>
<accession>A0A919RG17</accession>
<dbReference type="EMBL" id="BOOW01000013">
    <property type="protein sequence ID" value="GII92090.1"/>
    <property type="molecule type" value="Genomic_DNA"/>
</dbReference>
<gene>
    <name evidence="2" type="ORF">Ssi02_23210</name>
</gene>
<reference evidence="2" key="1">
    <citation type="submission" date="2021-01" db="EMBL/GenBank/DDBJ databases">
        <title>Whole genome shotgun sequence of Sinosporangium siamense NBRC 109515.</title>
        <authorList>
            <person name="Komaki H."/>
            <person name="Tamura T."/>
        </authorList>
    </citation>
    <scope>NUCLEOTIDE SEQUENCE</scope>
    <source>
        <strain evidence="2">NBRC 109515</strain>
    </source>
</reference>
<feature type="compositionally biased region" description="Basic residues" evidence="1">
    <location>
        <begin position="13"/>
        <end position="28"/>
    </location>
</feature>
<feature type="region of interest" description="Disordered" evidence="1">
    <location>
        <begin position="1"/>
        <end position="57"/>
    </location>
</feature>
<sequence length="86" mass="9852">MKCAITPGTLHRPPARKPPHRRLPRYRHPLQLSLPTAQPGPRDIPSQPSLPIPPRWDTVASPHNSRCLLGRPCYRLARLESFERHV</sequence>
<dbReference type="AlphaFoldDB" id="A0A919RG17"/>
<name>A0A919RG17_9ACTN</name>
<dbReference type="Proteomes" id="UP000606172">
    <property type="component" value="Unassembled WGS sequence"/>
</dbReference>
<evidence type="ECO:0000313" key="3">
    <source>
        <dbReference type="Proteomes" id="UP000606172"/>
    </source>
</evidence>
<proteinExistence type="predicted"/>
<protein>
    <submittedName>
        <fullName evidence="2">Uncharacterized protein</fullName>
    </submittedName>
</protein>
<organism evidence="2 3">
    <name type="scientific">Sinosporangium siamense</name>
    <dbReference type="NCBI Taxonomy" id="1367973"/>
    <lineage>
        <taxon>Bacteria</taxon>
        <taxon>Bacillati</taxon>
        <taxon>Actinomycetota</taxon>
        <taxon>Actinomycetes</taxon>
        <taxon>Streptosporangiales</taxon>
        <taxon>Streptosporangiaceae</taxon>
        <taxon>Sinosporangium</taxon>
    </lineage>
</organism>